<dbReference type="Pfam" id="PF01235">
    <property type="entry name" value="Na_Ala_symp"/>
    <property type="match status" value="1"/>
</dbReference>
<dbReference type="PANTHER" id="PTHR30330:SF1">
    <property type="entry name" value="AMINO-ACID CARRIER PROTEIN ALST"/>
    <property type="match status" value="1"/>
</dbReference>
<protein>
    <submittedName>
        <fullName evidence="10">Sodium:alanine symporter</fullName>
    </submittedName>
</protein>
<keyword evidence="4 9" id="KW-1003">Cell membrane</keyword>
<dbReference type="Gene3D" id="1.20.1740.10">
    <property type="entry name" value="Amino acid/polyamine transporter I"/>
    <property type="match status" value="1"/>
</dbReference>
<accession>Q8EN00</accession>
<evidence type="ECO:0000256" key="8">
    <source>
        <dbReference type="ARBA" id="ARBA00023136"/>
    </source>
</evidence>
<reference evidence="10 11" key="2">
    <citation type="journal article" date="2002" name="Nucleic Acids Res.">
        <title>Genome sequence of Oceanobacillus iheyensis isolated from the Iheya Ridge and its unexpected adaptive capabilities to extreme environments.</title>
        <authorList>
            <person name="Takami H."/>
            <person name="Takaki Y."/>
            <person name="Uchiyama I."/>
        </authorList>
    </citation>
    <scope>NUCLEOTIDE SEQUENCE [LARGE SCALE GENOMIC DNA]</scope>
    <source>
        <strain evidence="11">DSM 14371 / CIP 107618 / JCM 11309 / KCTC 3954 / HTE831</strain>
    </source>
</reference>
<dbReference type="AlphaFoldDB" id="Q8EN00"/>
<dbReference type="GO" id="GO:0005283">
    <property type="term" value="F:amino acid:sodium symporter activity"/>
    <property type="evidence" value="ECO:0007669"/>
    <property type="project" value="InterPro"/>
</dbReference>
<feature type="transmembrane region" description="Helical" evidence="9">
    <location>
        <begin position="415"/>
        <end position="436"/>
    </location>
</feature>
<feature type="transmembrane region" description="Helical" evidence="9">
    <location>
        <begin position="239"/>
        <end position="262"/>
    </location>
</feature>
<dbReference type="STRING" id="221109.gene:10734942"/>
<comment type="subcellular location">
    <subcellularLocation>
        <location evidence="1 9">Cell membrane</location>
        <topology evidence="1 9">Multi-pass membrane protein</topology>
    </subcellularLocation>
</comment>
<keyword evidence="8 9" id="KW-0472">Membrane</keyword>
<feature type="transmembrane region" description="Helical" evidence="9">
    <location>
        <begin position="303"/>
        <end position="326"/>
    </location>
</feature>
<proteinExistence type="inferred from homology"/>
<keyword evidence="5 9" id="KW-0812">Transmembrane</keyword>
<dbReference type="EMBL" id="BA000028">
    <property type="protein sequence ID" value="BAC14646.1"/>
    <property type="molecule type" value="Genomic_DNA"/>
</dbReference>
<feature type="transmembrane region" description="Helical" evidence="9">
    <location>
        <begin position="147"/>
        <end position="164"/>
    </location>
</feature>
<dbReference type="FunFam" id="1.20.1740.10:FF:000004">
    <property type="entry name" value="Sodium:alanine symporter family protein"/>
    <property type="match status" value="1"/>
</dbReference>
<evidence type="ECO:0000256" key="4">
    <source>
        <dbReference type="ARBA" id="ARBA00022475"/>
    </source>
</evidence>
<reference evidence="10 11" key="1">
    <citation type="journal article" date="2001" name="FEMS Microbiol. Lett.">
        <title>Oceanobacillus iheyensis gen. nov., sp. nov., a deep-sea extremely halotolerant and alkaliphilic species isolated from a depth of 1050 m on the Iheya Ridge.</title>
        <authorList>
            <person name="Lu J."/>
            <person name="Nogi Y."/>
            <person name="Takami H."/>
        </authorList>
    </citation>
    <scope>NUCLEOTIDE SEQUENCE [LARGE SCALE GENOMIC DNA]</scope>
    <source>
        <strain evidence="11">DSM 14371 / CIP 107618 / JCM 11309 / KCTC 3954 / HTE831</strain>
    </source>
</reference>
<feature type="transmembrane region" description="Helical" evidence="9">
    <location>
        <begin position="382"/>
        <end position="403"/>
    </location>
</feature>
<evidence type="ECO:0000256" key="5">
    <source>
        <dbReference type="ARBA" id="ARBA00022692"/>
    </source>
</evidence>
<dbReference type="InterPro" id="IPR001463">
    <property type="entry name" value="Na/Ala_symport"/>
</dbReference>
<dbReference type="PRINTS" id="PR00175">
    <property type="entry name" value="NAALASMPORT"/>
</dbReference>
<evidence type="ECO:0000313" key="11">
    <source>
        <dbReference type="Proteomes" id="UP000000822"/>
    </source>
</evidence>
<evidence type="ECO:0000256" key="6">
    <source>
        <dbReference type="ARBA" id="ARBA00022847"/>
    </source>
</evidence>
<evidence type="ECO:0000256" key="2">
    <source>
        <dbReference type="ARBA" id="ARBA00009261"/>
    </source>
</evidence>
<dbReference type="GO" id="GO:0005886">
    <property type="term" value="C:plasma membrane"/>
    <property type="evidence" value="ECO:0007669"/>
    <property type="project" value="UniProtKB-SubCell"/>
</dbReference>
<dbReference type="KEGG" id="oih:OB2690"/>
<dbReference type="NCBIfam" id="TIGR00835">
    <property type="entry name" value="agcS"/>
    <property type="match status" value="1"/>
</dbReference>
<gene>
    <name evidence="10" type="primary">alsT</name>
</gene>
<feature type="transmembrane region" description="Helical" evidence="9">
    <location>
        <begin position="184"/>
        <end position="203"/>
    </location>
</feature>
<dbReference type="PhylomeDB" id="Q8EN00"/>
<dbReference type="PANTHER" id="PTHR30330">
    <property type="entry name" value="AGSS FAMILY TRANSPORTER, SODIUM-ALANINE"/>
    <property type="match status" value="1"/>
</dbReference>
<dbReference type="eggNOG" id="COG1115">
    <property type="taxonomic scope" value="Bacteria"/>
</dbReference>
<evidence type="ECO:0000256" key="7">
    <source>
        <dbReference type="ARBA" id="ARBA00022989"/>
    </source>
</evidence>
<sequence>MLEIIQSIIDHVNTFLWSYVLIIVLVGLGLYYTVKTNFVQFRLLPEMFRVIGDKRSFDASGKKGTSSFQAFAISAASRVGTGNMAGVASAVALGGPGALFWMWLIALLGAASGFVESTLAQLYKEKDSNQYRGGPAYYIEKGMKKRWLGIVFAITITFTYGLVFNSVQSNTISLAFEGQFQIDPVWIAIVLATLVAVIIFGGLKSIANVSQIIVPFMAIIYIVLALIILIMNIPAIPDMFALIFANAFGIEQVAGGGFGAAIMMGIKRGLFSNEAGMGAAPNAAATAEVSHPVKQGLVQALGVFFDTILVCTATGFVILTAGGFAGSEDDGIQITQSAFTQSLGDWAGIFIAIAIFLFAFSSILGNYYYGENNIAYIRDTKIGLFIYRIAVLAMVIFGTLASFDMVWSLADVTMALLALINLYAITILFNKANILLKDYVKQRKQGKDPVFYKDTLDDQTGIECWDREFHKNQ</sequence>
<feature type="transmembrane region" description="Helical" evidence="9">
    <location>
        <begin position="346"/>
        <end position="370"/>
    </location>
</feature>
<dbReference type="Proteomes" id="UP000000822">
    <property type="component" value="Chromosome"/>
</dbReference>
<keyword evidence="3 9" id="KW-0813">Transport</keyword>
<keyword evidence="7 9" id="KW-1133">Transmembrane helix</keyword>
<evidence type="ECO:0000256" key="9">
    <source>
        <dbReference type="RuleBase" id="RU363064"/>
    </source>
</evidence>
<keyword evidence="6 9" id="KW-0769">Symport</keyword>
<evidence type="ECO:0000313" key="10">
    <source>
        <dbReference type="EMBL" id="BAC14646.1"/>
    </source>
</evidence>
<comment type="similarity">
    <text evidence="2 9">Belongs to the alanine or glycine:cation symporter (AGCS) (TC 2.A.25) family.</text>
</comment>
<organism evidence="10 11">
    <name type="scientific">Oceanobacillus iheyensis (strain DSM 14371 / CIP 107618 / JCM 11309 / KCTC 3954 / HTE831)</name>
    <dbReference type="NCBI Taxonomy" id="221109"/>
    <lineage>
        <taxon>Bacteria</taxon>
        <taxon>Bacillati</taxon>
        <taxon>Bacillota</taxon>
        <taxon>Bacilli</taxon>
        <taxon>Bacillales</taxon>
        <taxon>Bacillaceae</taxon>
        <taxon>Oceanobacillus</taxon>
    </lineage>
</organism>
<feature type="transmembrane region" description="Helical" evidence="9">
    <location>
        <begin position="100"/>
        <end position="123"/>
    </location>
</feature>
<feature type="transmembrane region" description="Helical" evidence="9">
    <location>
        <begin position="212"/>
        <end position="233"/>
    </location>
</feature>
<dbReference type="HOGENOM" id="CLU_024867_0_1_9"/>
<dbReference type="RefSeq" id="WP_011067084.1">
    <property type="nucleotide sequence ID" value="NC_004193.1"/>
</dbReference>
<keyword evidence="11" id="KW-1185">Reference proteome</keyword>
<evidence type="ECO:0000256" key="3">
    <source>
        <dbReference type="ARBA" id="ARBA00022448"/>
    </source>
</evidence>
<evidence type="ECO:0000256" key="1">
    <source>
        <dbReference type="ARBA" id="ARBA00004651"/>
    </source>
</evidence>
<name>Q8EN00_OCEIH</name>
<feature type="transmembrane region" description="Helical" evidence="9">
    <location>
        <begin position="12"/>
        <end position="34"/>
    </location>
</feature>
<dbReference type="PROSITE" id="PS00873">
    <property type="entry name" value="NA_ALANINE_SYMP"/>
    <property type="match status" value="1"/>
</dbReference>